<evidence type="ECO:0000313" key="2">
    <source>
        <dbReference type="EMBL" id="CEM10926.1"/>
    </source>
</evidence>
<name>A0A0G4FDK1_9ALVE</name>
<dbReference type="VEuPathDB" id="CryptoDB:Cvel_16369"/>
<sequence>MSMEVIALMLGDGNTVTIDGNDDDLTPAPTWNAGITIEYRYGNVSSCDFHVVIRAKPLMLLLPGTSASARALVLPLGPPPSSPAGPGSMLRSVTAASAVVAAVRVRPPGVPLFNRFMSGLPPPPPPGPPPAAVPPVAPPVAAGSAGGRVRARHCSFRLPKPIRLTNLREQHRQIARDCRRHGEAFIIEGPTDLHAFSLLDFVLEEHGHLLGMKGWRVLRKVMKATGKENVQKMKRVFDKEGVEYHALIDSDAKKQKAMLEDRAFQWGEDGKDLERSLGKKKKGKGKKKKSYYAKPADLLDALFSADSPWQDFLSFLREKGVIDPAPPGMSKWEPIDLSDSSSEDEDGEDDEDIGGGEFEEEKGESKEEEKSNPDWDRPDRSEEDEQ</sequence>
<reference evidence="2" key="1">
    <citation type="submission" date="2014-11" db="EMBL/GenBank/DDBJ databases">
        <authorList>
            <person name="Otto D Thomas"/>
            <person name="Naeem Raeece"/>
        </authorList>
    </citation>
    <scope>NUCLEOTIDE SEQUENCE</scope>
</reference>
<feature type="region of interest" description="Disordered" evidence="1">
    <location>
        <begin position="323"/>
        <end position="386"/>
    </location>
</feature>
<gene>
    <name evidence="2" type="ORF">Cvel_16369</name>
</gene>
<dbReference type="AlphaFoldDB" id="A0A0G4FDK1"/>
<protein>
    <submittedName>
        <fullName evidence="2">Uncharacterized protein</fullName>
    </submittedName>
</protein>
<evidence type="ECO:0000256" key="1">
    <source>
        <dbReference type="SAM" id="MobiDB-lite"/>
    </source>
</evidence>
<accession>A0A0G4FDK1</accession>
<dbReference type="EMBL" id="CDMZ01000284">
    <property type="protein sequence ID" value="CEM10926.1"/>
    <property type="molecule type" value="Genomic_DNA"/>
</dbReference>
<proteinExistence type="predicted"/>
<organism evidence="2">
    <name type="scientific">Chromera velia CCMP2878</name>
    <dbReference type="NCBI Taxonomy" id="1169474"/>
    <lineage>
        <taxon>Eukaryota</taxon>
        <taxon>Sar</taxon>
        <taxon>Alveolata</taxon>
        <taxon>Colpodellida</taxon>
        <taxon>Chromeraceae</taxon>
        <taxon>Chromera</taxon>
    </lineage>
</organism>
<feature type="compositionally biased region" description="Basic and acidic residues" evidence="1">
    <location>
        <begin position="363"/>
        <end position="380"/>
    </location>
</feature>
<feature type="compositionally biased region" description="Acidic residues" evidence="1">
    <location>
        <begin position="341"/>
        <end position="362"/>
    </location>
</feature>